<dbReference type="Gene3D" id="2.40.50.100">
    <property type="match status" value="2"/>
</dbReference>
<dbReference type="InterPro" id="IPR058625">
    <property type="entry name" value="MdtA-like_BSH"/>
</dbReference>
<keyword evidence="5" id="KW-0472">Membrane</keyword>
<evidence type="ECO:0000256" key="2">
    <source>
        <dbReference type="ARBA" id="ARBA00009477"/>
    </source>
</evidence>
<accession>Q3SJ03</accession>
<dbReference type="NCBIfam" id="TIGR01730">
    <property type="entry name" value="RND_mfp"/>
    <property type="match status" value="1"/>
</dbReference>
<dbReference type="InterPro" id="IPR058624">
    <property type="entry name" value="MdtA-like_HH"/>
</dbReference>
<feature type="transmembrane region" description="Helical" evidence="5">
    <location>
        <begin position="30"/>
        <end position="50"/>
    </location>
</feature>
<evidence type="ECO:0000256" key="1">
    <source>
        <dbReference type="ARBA" id="ARBA00004196"/>
    </source>
</evidence>
<gene>
    <name evidence="9" type="ordered locus">Tbd_1414</name>
</gene>
<feature type="domain" description="CusB-like beta-barrel" evidence="8">
    <location>
        <begin position="252"/>
        <end position="326"/>
    </location>
</feature>
<feature type="domain" description="Multidrug resistance protein MdtA-like barrel-sandwich hybrid" evidence="7">
    <location>
        <begin position="83"/>
        <end position="240"/>
    </location>
</feature>
<comment type="similarity">
    <text evidence="2">Belongs to the membrane fusion protein (MFP) (TC 8.A.1) family.</text>
</comment>
<evidence type="ECO:0000313" key="9">
    <source>
        <dbReference type="EMBL" id="AAZ97367.1"/>
    </source>
</evidence>
<dbReference type="PANTHER" id="PTHR32347:SF14">
    <property type="entry name" value="EFFLUX SYSTEM COMPONENT YKNX-RELATED"/>
    <property type="match status" value="1"/>
</dbReference>
<evidence type="ECO:0000256" key="5">
    <source>
        <dbReference type="SAM" id="Phobius"/>
    </source>
</evidence>
<dbReference type="OrthoDB" id="9784484at2"/>
<dbReference type="InterPro" id="IPR006143">
    <property type="entry name" value="RND_pump_MFP"/>
</dbReference>
<dbReference type="STRING" id="292415.Tbd_1414"/>
<dbReference type="Gene3D" id="2.40.30.170">
    <property type="match status" value="1"/>
</dbReference>
<dbReference type="GO" id="GO:0022857">
    <property type="term" value="F:transmembrane transporter activity"/>
    <property type="evidence" value="ECO:0007669"/>
    <property type="project" value="InterPro"/>
</dbReference>
<keyword evidence="5" id="KW-1133">Transmembrane helix</keyword>
<dbReference type="Gene3D" id="2.40.420.20">
    <property type="match status" value="1"/>
</dbReference>
<feature type="domain" description="Multidrug resistance protein MdtA-like alpha-helical hairpin" evidence="6">
    <location>
        <begin position="131"/>
        <end position="201"/>
    </location>
</feature>
<organism evidence="9 10">
    <name type="scientific">Thiobacillus denitrificans (strain ATCC 25259 / T1)</name>
    <dbReference type="NCBI Taxonomy" id="292415"/>
    <lineage>
        <taxon>Bacteria</taxon>
        <taxon>Pseudomonadati</taxon>
        <taxon>Pseudomonadota</taxon>
        <taxon>Betaproteobacteria</taxon>
        <taxon>Nitrosomonadales</taxon>
        <taxon>Thiobacillaceae</taxon>
        <taxon>Thiobacillus</taxon>
    </lineage>
</organism>
<dbReference type="PANTHER" id="PTHR32347">
    <property type="entry name" value="EFFLUX SYSTEM COMPONENT YKNX-RELATED"/>
    <property type="match status" value="1"/>
</dbReference>
<evidence type="ECO:0000256" key="3">
    <source>
        <dbReference type="ARBA" id="ARBA00023054"/>
    </source>
</evidence>
<evidence type="ECO:0000313" key="10">
    <source>
        <dbReference type="Proteomes" id="UP000008291"/>
    </source>
</evidence>
<dbReference type="Pfam" id="PF25954">
    <property type="entry name" value="Beta-barrel_RND_2"/>
    <property type="match status" value="1"/>
</dbReference>
<dbReference type="InterPro" id="IPR058792">
    <property type="entry name" value="Beta-barrel_RND_2"/>
</dbReference>
<feature type="coiled-coil region" evidence="4">
    <location>
        <begin position="117"/>
        <end position="199"/>
    </location>
</feature>
<dbReference type="Proteomes" id="UP000008291">
    <property type="component" value="Chromosome"/>
</dbReference>
<dbReference type="Gene3D" id="1.10.287.470">
    <property type="entry name" value="Helix hairpin bin"/>
    <property type="match status" value="1"/>
</dbReference>
<dbReference type="Pfam" id="PF25876">
    <property type="entry name" value="HH_MFP_RND"/>
    <property type="match status" value="1"/>
</dbReference>
<protein>
    <submittedName>
        <fullName evidence="9">Secretion protein HlyD</fullName>
    </submittedName>
</protein>
<dbReference type="EMBL" id="CP000116">
    <property type="protein sequence ID" value="AAZ97367.1"/>
    <property type="molecule type" value="Genomic_DNA"/>
</dbReference>
<dbReference type="SUPFAM" id="SSF111369">
    <property type="entry name" value="HlyD-like secretion proteins"/>
    <property type="match status" value="1"/>
</dbReference>
<dbReference type="RefSeq" id="WP_011311926.1">
    <property type="nucleotide sequence ID" value="NC_007404.1"/>
</dbReference>
<proteinExistence type="inferred from homology"/>
<dbReference type="eggNOG" id="COG0845">
    <property type="taxonomic scope" value="Bacteria"/>
</dbReference>
<dbReference type="HOGENOM" id="CLU_018816_14_1_4"/>
<evidence type="ECO:0000259" key="8">
    <source>
        <dbReference type="Pfam" id="PF25954"/>
    </source>
</evidence>
<dbReference type="GO" id="GO:0016020">
    <property type="term" value="C:membrane"/>
    <property type="evidence" value="ECO:0007669"/>
    <property type="project" value="InterPro"/>
</dbReference>
<evidence type="ECO:0000259" key="6">
    <source>
        <dbReference type="Pfam" id="PF25876"/>
    </source>
</evidence>
<dbReference type="InterPro" id="IPR050465">
    <property type="entry name" value="UPF0194_transport"/>
</dbReference>
<dbReference type="PRINTS" id="PR01490">
    <property type="entry name" value="RTXTOXIND"/>
</dbReference>
<evidence type="ECO:0000259" key="7">
    <source>
        <dbReference type="Pfam" id="PF25917"/>
    </source>
</evidence>
<reference evidence="9 10" key="1">
    <citation type="journal article" date="2006" name="J. Bacteriol.">
        <title>The genome sequence of the obligately chemolithoautotrophic, facultatively anaerobic bacterium Thiobacillus denitrificans.</title>
        <authorList>
            <person name="Beller H.R."/>
            <person name="Chain P.S."/>
            <person name="Letain T.E."/>
            <person name="Chakicherla A."/>
            <person name="Larimer F.W."/>
            <person name="Richardson P.M."/>
            <person name="Coleman M.A."/>
            <person name="Wood A.P."/>
            <person name="Kelly D.P."/>
        </authorList>
    </citation>
    <scope>NUCLEOTIDE SEQUENCE [LARGE SCALE GENOMIC DNA]</scope>
    <source>
        <strain evidence="9 10">ATCC 25259</strain>
    </source>
</reference>
<dbReference type="AlphaFoldDB" id="Q3SJ03"/>
<dbReference type="Pfam" id="PF25917">
    <property type="entry name" value="BSH_RND"/>
    <property type="match status" value="1"/>
</dbReference>
<evidence type="ECO:0000256" key="4">
    <source>
        <dbReference type="SAM" id="Coils"/>
    </source>
</evidence>
<dbReference type="GO" id="GO:0030313">
    <property type="term" value="C:cell envelope"/>
    <property type="evidence" value="ECO:0007669"/>
    <property type="project" value="UniProtKB-SubCell"/>
</dbReference>
<name>Q3SJ03_THIDA</name>
<sequence>MTHPNTAPGERSTAVKALVDARSTPWTRRLIGAALILLVIAVGAWLLLGLDDDEDAARYKTAPVTRGELVVRVSATGNLQPTNQVEVGSELSGIVERVLVDENDRVKRGQVLARLDVSKLRDTVTRSRANLAAAEAQVLQARATVAEARATRARYQQVAELSGGKVPSKSEMDTAEANLKRAEANEASARAAVVQARATLQSDETNLAKASIRSPIDGVVLARKVEPGQTVAASFQAPVLFTLAEDLARMELQVDVDEADVGQVEIGQKATFTVDAWPGRLYDAVITRVGYGSQVKEGVVSYLTVLEVDNDDLSLRPGMTGTAEITTLRRADVLLVPNAALRFTPPQAGPAEEGQSRGVTGLLMPRLPRQTPKQKETPAGSTQRVWVLRDGRPAEIAVKVGATDGRVTEVTGGDLKPGMEVITEAESAAR</sequence>
<dbReference type="KEGG" id="tbd:Tbd_1414"/>
<keyword evidence="10" id="KW-1185">Reference proteome</keyword>
<keyword evidence="3 4" id="KW-0175">Coiled coil</keyword>
<keyword evidence="5" id="KW-0812">Transmembrane</keyword>
<comment type="subcellular location">
    <subcellularLocation>
        <location evidence="1">Cell envelope</location>
    </subcellularLocation>
</comment>